<reference evidence="2" key="1">
    <citation type="submission" date="2007-03" db="EMBL/GenBank/DDBJ databases">
        <title>Annotation of Culex pipiens quinquefasciatus.</title>
        <authorList>
            <consortium name="The Broad Institute Genome Sequencing Platform"/>
            <person name="Atkinson P.W."/>
            <person name="Hemingway J."/>
            <person name="Christensen B.M."/>
            <person name="Higgs S."/>
            <person name="Kodira C."/>
            <person name="Hannick L."/>
            <person name="Megy K."/>
            <person name="O'Leary S."/>
            <person name="Pearson M."/>
            <person name="Haas B.J."/>
            <person name="Mauceli E."/>
            <person name="Wortman J.R."/>
            <person name="Lee N.H."/>
            <person name="Guigo R."/>
            <person name="Stanke M."/>
            <person name="Alvarado L."/>
            <person name="Amedeo P."/>
            <person name="Antoine C.H."/>
            <person name="Arensburger P."/>
            <person name="Bidwell S.L."/>
            <person name="Crawford M."/>
            <person name="Camaro F."/>
            <person name="Devon K."/>
            <person name="Engels R."/>
            <person name="Hammond M."/>
            <person name="Howarth C."/>
            <person name="Koehrsen M."/>
            <person name="Lawson D."/>
            <person name="Montgomery P."/>
            <person name="Nene V."/>
            <person name="Nusbaum C."/>
            <person name="Puiu D."/>
            <person name="Romero-Severson J."/>
            <person name="Severson D.W."/>
            <person name="Shumway M."/>
            <person name="Sisk P."/>
            <person name="Stolte C."/>
            <person name="Zeng Q."/>
            <person name="Eisenstadt E."/>
            <person name="Fraser-Liggett C."/>
            <person name="Strausberg R."/>
            <person name="Galagan J."/>
            <person name="Birren B."/>
            <person name="Collins F.H."/>
        </authorList>
    </citation>
    <scope>NUCLEOTIDE SEQUENCE [LARGE SCALE GENOMIC DNA]</scope>
    <source>
        <strain evidence="2">JHB</strain>
    </source>
</reference>
<evidence type="ECO:0000259" key="1">
    <source>
        <dbReference type="Pfam" id="PF00443"/>
    </source>
</evidence>
<feature type="domain" description="Peptidase C19 ubiquitin carboxyl-terminal hydrolase" evidence="1">
    <location>
        <begin position="65"/>
        <end position="104"/>
    </location>
</feature>
<accession>B0WFS4</accession>
<dbReference type="MEROPS" id="C19.016"/>
<dbReference type="VEuPathDB" id="VectorBase:CPIJ005239"/>
<name>B0WFS4_CULQU</name>
<evidence type="ECO:0000313" key="3">
    <source>
        <dbReference type="EnsemblMetazoa" id="CPIJ005239-PA"/>
    </source>
</evidence>
<proteinExistence type="predicted"/>
<dbReference type="Proteomes" id="UP000002320">
    <property type="component" value="Unassembled WGS sequence"/>
</dbReference>
<evidence type="ECO:0000313" key="4">
    <source>
        <dbReference type="Proteomes" id="UP000002320"/>
    </source>
</evidence>
<dbReference type="InterPro" id="IPR001394">
    <property type="entry name" value="Peptidase_C19_UCH"/>
</dbReference>
<dbReference type="InterPro" id="IPR038765">
    <property type="entry name" value="Papain-like_cys_pep_sf"/>
</dbReference>
<dbReference type="eggNOG" id="KOG1863">
    <property type="taxonomic scope" value="Eukaryota"/>
</dbReference>
<dbReference type="EnsemblMetazoa" id="CPIJ005239-RA">
    <property type="protein sequence ID" value="CPIJ005239-PA"/>
    <property type="gene ID" value="CPIJ005239"/>
</dbReference>
<dbReference type="InParanoid" id="B0WFS4"/>
<organism>
    <name type="scientific">Culex quinquefasciatus</name>
    <name type="common">Southern house mosquito</name>
    <name type="synonym">Culex pungens</name>
    <dbReference type="NCBI Taxonomy" id="7176"/>
    <lineage>
        <taxon>Eukaryota</taxon>
        <taxon>Metazoa</taxon>
        <taxon>Ecdysozoa</taxon>
        <taxon>Arthropoda</taxon>
        <taxon>Hexapoda</taxon>
        <taxon>Insecta</taxon>
        <taxon>Pterygota</taxon>
        <taxon>Neoptera</taxon>
        <taxon>Endopterygota</taxon>
        <taxon>Diptera</taxon>
        <taxon>Nematocera</taxon>
        <taxon>Culicoidea</taxon>
        <taxon>Culicidae</taxon>
        <taxon>Culicinae</taxon>
        <taxon>Culicini</taxon>
        <taxon>Culex</taxon>
        <taxon>Culex</taxon>
    </lineage>
</organism>
<dbReference type="SUPFAM" id="SSF54001">
    <property type="entry name" value="Cysteine proteinases"/>
    <property type="match status" value="1"/>
</dbReference>
<evidence type="ECO:0000313" key="2">
    <source>
        <dbReference type="EMBL" id="EDS26418.1"/>
    </source>
</evidence>
<keyword evidence="4" id="KW-1185">Reference proteome</keyword>
<reference evidence="3" key="2">
    <citation type="submission" date="2021-02" db="UniProtKB">
        <authorList>
            <consortium name="EnsemblMetazoa"/>
        </authorList>
    </citation>
    <scope>IDENTIFICATION</scope>
    <source>
        <strain evidence="3">JHB</strain>
    </source>
</reference>
<dbReference type="Pfam" id="PF00443">
    <property type="entry name" value="UCH"/>
    <property type="match status" value="1"/>
</dbReference>
<dbReference type="HOGENOM" id="CLU_1322054_0_0_1"/>
<dbReference type="AlphaFoldDB" id="B0WFS4"/>
<dbReference type="EMBL" id="DS231920">
    <property type="protein sequence ID" value="EDS26418.1"/>
    <property type="molecule type" value="Genomic_DNA"/>
</dbReference>
<dbReference type="KEGG" id="cqu:CpipJ_CPIJ005239"/>
<sequence length="208" mass="23639">MFLSINDLTRLLAPENTGNGRKERIFAERQRRSRVAGGRFRNRVGPTSAEARGHVDHVHPARRASGDKHGGHYVVYINPKNDGKCCKFDDDVVSRCTRNEAIEQNYGGHDNGLNIRHSSNACYVKSTDISDERLDEQSRIQQCRRTECTEATKCMNINVLLEDYMEIFQKSDLFDPATATYRTLKVRKSITISKLAGMFSKALSIHKF</sequence>
<gene>
    <name evidence="3" type="primary">6037672</name>
    <name evidence="2" type="ORF">CpipJ_CPIJ005239</name>
</gene>
<dbReference type="GO" id="GO:0016579">
    <property type="term" value="P:protein deubiquitination"/>
    <property type="evidence" value="ECO:0007669"/>
    <property type="project" value="InterPro"/>
</dbReference>
<dbReference type="Gene3D" id="3.90.70.10">
    <property type="entry name" value="Cysteine proteinases"/>
    <property type="match status" value="1"/>
</dbReference>
<dbReference type="GO" id="GO:0004843">
    <property type="term" value="F:cysteine-type deubiquitinase activity"/>
    <property type="evidence" value="ECO:0007669"/>
    <property type="project" value="InterPro"/>
</dbReference>
<protein>
    <recommendedName>
        <fullName evidence="1">Peptidase C19 ubiquitin carboxyl-terminal hydrolase domain-containing protein</fullName>
    </recommendedName>
</protein>
<dbReference type="STRING" id="7176.B0WFS4"/>